<reference evidence="2 3" key="1">
    <citation type="journal article" date="2024" name="BMC Genomics">
        <title>De novo assembly and annotation of Popillia japonica's genome with initial clues to its potential as an invasive pest.</title>
        <authorList>
            <person name="Cucini C."/>
            <person name="Boschi S."/>
            <person name="Funari R."/>
            <person name="Cardaioli E."/>
            <person name="Iannotti N."/>
            <person name="Marturano G."/>
            <person name="Paoli F."/>
            <person name="Bruttini M."/>
            <person name="Carapelli A."/>
            <person name="Frati F."/>
            <person name="Nardi F."/>
        </authorList>
    </citation>
    <scope>NUCLEOTIDE SEQUENCE [LARGE SCALE GENOMIC DNA]</scope>
    <source>
        <strain evidence="2">DMR45628</strain>
    </source>
</reference>
<dbReference type="Proteomes" id="UP001458880">
    <property type="component" value="Unassembled WGS sequence"/>
</dbReference>
<gene>
    <name evidence="2" type="ORF">QE152_g7750</name>
</gene>
<dbReference type="EMBL" id="JASPKY010000058">
    <property type="protein sequence ID" value="KAK9744398.1"/>
    <property type="molecule type" value="Genomic_DNA"/>
</dbReference>
<accession>A0AAW1ME93</accession>
<evidence type="ECO:0000313" key="3">
    <source>
        <dbReference type="Proteomes" id="UP001458880"/>
    </source>
</evidence>
<organism evidence="2 3">
    <name type="scientific">Popillia japonica</name>
    <name type="common">Japanese beetle</name>
    <dbReference type="NCBI Taxonomy" id="7064"/>
    <lineage>
        <taxon>Eukaryota</taxon>
        <taxon>Metazoa</taxon>
        <taxon>Ecdysozoa</taxon>
        <taxon>Arthropoda</taxon>
        <taxon>Hexapoda</taxon>
        <taxon>Insecta</taxon>
        <taxon>Pterygota</taxon>
        <taxon>Neoptera</taxon>
        <taxon>Endopterygota</taxon>
        <taxon>Coleoptera</taxon>
        <taxon>Polyphaga</taxon>
        <taxon>Scarabaeiformia</taxon>
        <taxon>Scarabaeidae</taxon>
        <taxon>Rutelinae</taxon>
        <taxon>Popillia</taxon>
    </lineage>
</organism>
<name>A0AAW1ME93_POPJA</name>
<sequence length="147" mass="16423">MILISFVIYRIGSSCNRVTVRNDTDVGRACDTLALFLILSFVKITRVDLRNDTDVGRACDTLAPFLILSFVKITRVDGALDPSLSKERRKSRPRGNWIPKDVLHQHSPTDSEGPNRPSSHDPRFNPARGCTGGSQLYVHWAHHNIAS</sequence>
<dbReference type="AlphaFoldDB" id="A0AAW1ME93"/>
<keyword evidence="3" id="KW-1185">Reference proteome</keyword>
<comment type="caution">
    <text evidence="2">The sequence shown here is derived from an EMBL/GenBank/DDBJ whole genome shotgun (WGS) entry which is preliminary data.</text>
</comment>
<evidence type="ECO:0000256" key="1">
    <source>
        <dbReference type="SAM" id="MobiDB-lite"/>
    </source>
</evidence>
<evidence type="ECO:0000313" key="2">
    <source>
        <dbReference type="EMBL" id="KAK9744398.1"/>
    </source>
</evidence>
<proteinExistence type="predicted"/>
<feature type="region of interest" description="Disordered" evidence="1">
    <location>
        <begin position="82"/>
        <end position="127"/>
    </location>
</feature>
<protein>
    <submittedName>
        <fullName evidence="2">Uncharacterized protein</fullName>
    </submittedName>
</protein>